<dbReference type="Proteomes" id="UP000657200">
    <property type="component" value="Unassembled WGS sequence"/>
</dbReference>
<dbReference type="RefSeq" id="WP_083503709.1">
    <property type="nucleotide sequence ID" value="NZ_LN609303.1"/>
</dbReference>
<dbReference type="AlphaFoldDB" id="A0A0U5FAB2"/>
<evidence type="ECO:0000259" key="2">
    <source>
        <dbReference type="PROSITE" id="PS50994"/>
    </source>
</evidence>
<dbReference type="InterPro" id="IPR025948">
    <property type="entry name" value="HTH-like_dom"/>
</dbReference>
<dbReference type="PANTHER" id="PTHR46889:SF4">
    <property type="entry name" value="TRANSPOSASE INSO FOR INSERTION SEQUENCE ELEMENT IS911B-RELATED"/>
    <property type="match status" value="1"/>
</dbReference>
<dbReference type="Proteomes" id="UP000068250">
    <property type="component" value="Plasmid 1P"/>
</dbReference>
<dbReference type="PROSITE" id="PS50994">
    <property type="entry name" value="INTEGRASE"/>
    <property type="match status" value="1"/>
</dbReference>
<evidence type="ECO:0000313" key="6">
    <source>
        <dbReference type="Proteomes" id="UP000657200"/>
    </source>
</evidence>
<reference evidence="3" key="2">
    <citation type="submission" date="2014-09" db="EMBL/GenBank/DDBJ databases">
        <authorList>
            <person name="Magalhaes I.L.F."/>
            <person name="Oliveira U."/>
            <person name="Santos F.R."/>
            <person name="Vidigal T.H.D.A."/>
            <person name="Brescovit A.D."/>
            <person name="Santos A.J."/>
        </authorList>
    </citation>
    <scope>NUCLEOTIDE SEQUENCE</scope>
    <source>
        <strain evidence="3">LMG 23848T</strain>
    </source>
</reference>
<dbReference type="NCBIfam" id="NF033516">
    <property type="entry name" value="transpos_IS3"/>
    <property type="match status" value="1"/>
</dbReference>
<gene>
    <name evidence="3" type="ORF">AGA_1P65</name>
    <name evidence="4" type="ORF">GOB80_11970</name>
</gene>
<dbReference type="Pfam" id="PF01527">
    <property type="entry name" value="HTH_Tnp_1"/>
    <property type="match status" value="1"/>
</dbReference>
<feature type="domain" description="Integrase catalytic" evidence="2">
    <location>
        <begin position="183"/>
        <end position="343"/>
    </location>
</feature>
<dbReference type="InterPro" id="IPR010921">
    <property type="entry name" value="Trp_repressor/repl_initiator"/>
</dbReference>
<evidence type="ECO:0000313" key="4">
    <source>
        <dbReference type="EMBL" id="NHO40382.1"/>
    </source>
</evidence>
<name>A0A0U5FAB2_9PROT</name>
<dbReference type="Pfam" id="PF00665">
    <property type="entry name" value="rve"/>
    <property type="match status" value="1"/>
</dbReference>
<dbReference type="PANTHER" id="PTHR46889">
    <property type="entry name" value="TRANSPOSASE INSF FOR INSERTION SEQUENCE IS3B-RELATED"/>
    <property type="match status" value="1"/>
</dbReference>
<keyword evidence="6" id="KW-1185">Reference proteome</keyword>
<geneLocation type="plasmid" evidence="5">
    <name>1P</name>
</geneLocation>
<feature type="region of interest" description="Disordered" evidence="1">
    <location>
        <begin position="329"/>
        <end position="352"/>
    </location>
</feature>
<dbReference type="EMBL" id="LN609303">
    <property type="protein sequence ID" value="CEF57376.1"/>
    <property type="molecule type" value="Genomic_DNA"/>
</dbReference>
<organism evidence="3 5">
    <name type="scientific">Acetobacter ghanensis</name>
    <dbReference type="NCBI Taxonomy" id="431306"/>
    <lineage>
        <taxon>Bacteria</taxon>
        <taxon>Pseudomonadati</taxon>
        <taxon>Pseudomonadota</taxon>
        <taxon>Alphaproteobacteria</taxon>
        <taxon>Acetobacterales</taxon>
        <taxon>Acetobacteraceae</taxon>
        <taxon>Acetobacter</taxon>
    </lineage>
</organism>
<reference evidence="5" key="1">
    <citation type="submission" date="2014-09" db="EMBL/GenBank/DDBJ databases">
        <authorList>
            <person name="Illeghems K.G."/>
        </authorList>
    </citation>
    <scope>NUCLEOTIDE SEQUENCE [LARGE SCALE GENOMIC DNA]</scope>
    <source>
        <strain evidence="5">LMG 23848T</strain>
        <plasmid evidence="5">1P</plasmid>
    </source>
</reference>
<evidence type="ECO:0000313" key="5">
    <source>
        <dbReference type="Proteomes" id="UP000068250"/>
    </source>
</evidence>
<accession>A0A0U5FAB2</accession>
<dbReference type="InterPro" id="IPR036388">
    <property type="entry name" value="WH-like_DNA-bd_sf"/>
</dbReference>
<protein>
    <submittedName>
        <fullName evidence="3 4">Transposase</fullName>
    </submittedName>
</protein>
<dbReference type="GO" id="GO:0006313">
    <property type="term" value="P:DNA transposition"/>
    <property type="evidence" value="ECO:0007669"/>
    <property type="project" value="InterPro"/>
</dbReference>
<dbReference type="Gene3D" id="3.30.420.10">
    <property type="entry name" value="Ribonuclease H-like superfamily/Ribonuclease H"/>
    <property type="match status" value="1"/>
</dbReference>
<dbReference type="GO" id="GO:0015074">
    <property type="term" value="P:DNA integration"/>
    <property type="evidence" value="ECO:0007669"/>
    <property type="project" value="InterPro"/>
</dbReference>
<dbReference type="InterPro" id="IPR002514">
    <property type="entry name" value="Transposase_8"/>
</dbReference>
<dbReference type="SUPFAM" id="SSF48295">
    <property type="entry name" value="TrpR-like"/>
    <property type="match status" value="1"/>
</dbReference>
<dbReference type="GO" id="GO:0043565">
    <property type="term" value="F:sequence-specific DNA binding"/>
    <property type="evidence" value="ECO:0007669"/>
    <property type="project" value="InterPro"/>
</dbReference>
<reference evidence="4 6" key="3">
    <citation type="journal article" date="2020" name="Int. J. Syst. Evol. Microbiol.">
        <title>Novel acetic acid bacteria from cider fermentations: Acetobacter conturbans sp. nov. and Acetobacter fallax sp. nov.</title>
        <authorList>
            <person name="Sombolestani A.S."/>
            <person name="Cleenwerck I."/>
            <person name="Cnockaert M."/>
            <person name="Borremans W."/>
            <person name="Wieme A.D."/>
            <person name="De Vuyst L."/>
            <person name="Vandamme P."/>
        </authorList>
    </citation>
    <scope>NUCLEOTIDE SEQUENCE [LARGE SCALE GENOMIC DNA]</scope>
    <source>
        <strain evidence="4 6">LMG 23848</strain>
    </source>
</reference>
<evidence type="ECO:0000256" key="1">
    <source>
        <dbReference type="SAM" id="MobiDB-lite"/>
    </source>
</evidence>
<dbReference type="GO" id="GO:0004803">
    <property type="term" value="F:transposase activity"/>
    <property type="evidence" value="ECO:0007669"/>
    <property type="project" value="InterPro"/>
</dbReference>
<dbReference type="InterPro" id="IPR036397">
    <property type="entry name" value="RNaseH_sf"/>
</dbReference>
<dbReference type="InterPro" id="IPR001584">
    <property type="entry name" value="Integrase_cat-core"/>
</dbReference>
<dbReference type="SUPFAM" id="SSF53098">
    <property type="entry name" value="Ribonuclease H-like"/>
    <property type="match status" value="1"/>
</dbReference>
<dbReference type="InterPro" id="IPR048020">
    <property type="entry name" value="Transpos_IS3"/>
</dbReference>
<proteinExistence type="predicted"/>
<sequence length="365" mass="41918">MGKITRKRYAAEFKSRVALEAIRGELTLAELASKHGVHQTMIAQWKRQAIEGMAATFSGKTVSAPPVSPADVEKLHAKIGELLVERDFLRDASARLGVYYRPVPQSEANLALMRLIDAQFLETPYYGSRQMTWHLRRLGHDVGRKRVRRLMAIMGLRAIYQKPRTTVPHPEHRKYPYLLRNLVIDRPNQVWCSDITYIPMKRGFLYLVAIMDWFTRKILSWRLSNTMDAEFCIEALQDALTRYGAPEIFNTDQGSQFTTPRFTEILEERQIRISMDGRGRWLDNVFIERLWRSLKYECVYLHAFETGSELRVGLTKWIAHYNGQRPHTALAGRTPDEAYHGAPTPSGPGLTPDQMVNSNAVRMAA</sequence>
<evidence type="ECO:0000313" key="3">
    <source>
        <dbReference type="EMBL" id="CEF57376.1"/>
    </source>
</evidence>
<dbReference type="OrthoDB" id="9803878at2"/>
<dbReference type="PATRIC" id="fig|431306.5.peg.2794"/>
<dbReference type="Gene3D" id="1.10.10.10">
    <property type="entry name" value="Winged helix-like DNA-binding domain superfamily/Winged helix DNA-binding domain"/>
    <property type="match status" value="1"/>
</dbReference>
<dbReference type="Pfam" id="PF13276">
    <property type="entry name" value="HTH_21"/>
    <property type="match status" value="1"/>
</dbReference>
<dbReference type="InterPro" id="IPR012337">
    <property type="entry name" value="RNaseH-like_sf"/>
</dbReference>
<dbReference type="InterPro" id="IPR050900">
    <property type="entry name" value="Transposase_IS3/IS150/IS904"/>
</dbReference>
<dbReference type="EMBL" id="WOTE01000010">
    <property type="protein sequence ID" value="NHO40382.1"/>
    <property type="molecule type" value="Genomic_DNA"/>
</dbReference>